<accession>A0ABS1HPR4</accession>
<dbReference type="SMART" id="SM00260">
    <property type="entry name" value="CheW"/>
    <property type="match status" value="1"/>
</dbReference>
<dbReference type="Proteomes" id="UP000605676">
    <property type="component" value="Unassembled WGS sequence"/>
</dbReference>
<dbReference type="InterPro" id="IPR039315">
    <property type="entry name" value="CheW"/>
</dbReference>
<evidence type="ECO:0000313" key="2">
    <source>
        <dbReference type="EMBL" id="MBK3519677.1"/>
    </source>
</evidence>
<comment type="caution">
    <text evidence="2">The sequence shown here is derived from an EMBL/GenBank/DDBJ whole genome shotgun (WGS) entry which is preliminary data.</text>
</comment>
<dbReference type="InterPro" id="IPR002545">
    <property type="entry name" value="CheW-lke_dom"/>
</dbReference>
<gene>
    <name evidence="2" type="ORF">JIV24_20215</name>
</gene>
<protein>
    <submittedName>
        <fullName evidence="2">Chemotaxis protein CheW</fullName>
    </submittedName>
</protein>
<dbReference type="Pfam" id="PF01584">
    <property type="entry name" value="CheW"/>
    <property type="match status" value="1"/>
</dbReference>
<dbReference type="PROSITE" id="PS50851">
    <property type="entry name" value="CHEW"/>
    <property type="match status" value="1"/>
</dbReference>
<name>A0ABS1HPR4_9BACT</name>
<dbReference type="PANTHER" id="PTHR22617:SF23">
    <property type="entry name" value="CHEMOTAXIS PROTEIN CHEW"/>
    <property type="match status" value="1"/>
</dbReference>
<dbReference type="Gene3D" id="2.40.50.180">
    <property type="entry name" value="CheA-289, Domain 4"/>
    <property type="match status" value="1"/>
</dbReference>
<dbReference type="RefSeq" id="WP_200466896.1">
    <property type="nucleotide sequence ID" value="NZ_JAENRR010000084.1"/>
</dbReference>
<dbReference type="PANTHER" id="PTHR22617">
    <property type="entry name" value="CHEMOTAXIS SENSOR HISTIDINE KINASE-RELATED"/>
    <property type="match status" value="1"/>
</dbReference>
<evidence type="ECO:0000259" key="1">
    <source>
        <dbReference type="PROSITE" id="PS50851"/>
    </source>
</evidence>
<sequence length="175" mass="19771">MSINKSQSFLTFQLANELFAISVHKVLEIIETDEEHNITPLPKAPPTVSGVINFRGNVIPVIDTRMKFDMPFYQEGERFVVMVLNLQIGDTKHLVGCKTDKVVDVIEIDMDKVEDVPAIAKGYNSEYIDGVVNRNERFIMLLNLEEAIGSDDIVSLKKEDVELEEASEQTVENKE</sequence>
<evidence type="ECO:0000313" key="3">
    <source>
        <dbReference type="Proteomes" id="UP000605676"/>
    </source>
</evidence>
<dbReference type="InterPro" id="IPR036061">
    <property type="entry name" value="CheW-like_dom_sf"/>
</dbReference>
<reference evidence="2 3" key="1">
    <citation type="submission" date="2021-01" db="EMBL/GenBank/DDBJ databases">
        <title>Carboxyliciviraga sp.nov., isolated from coastal sediments.</title>
        <authorList>
            <person name="Lu D."/>
            <person name="Zhang T."/>
        </authorList>
    </citation>
    <scope>NUCLEOTIDE SEQUENCE [LARGE SCALE GENOMIC DNA]</scope>
    <source>
        <strain evidence="2 3">N1Y132</strain>
    </source>
</reference>
<keyword evidence="3" id="KW-1185">Reference proteome</keyword>
<dbReference type="SUPFAM" id="SSF50341">
    <property type="entry name" value="CheW-like"/>
    <property type="match status" value="1"/>
</dbReference>
<organism evidence="2 3">
    <name type="scientific">Carboxylicivirga marina</name>
    <dbReference type="NCBI Taxonomy" id="2800988"/>
    <lineage>
        <taxon>Bacteria</taxon>
        <taxon>Pseudomonadati</taxon>
        <taxon>Bacteroidota</taxon>
        <taxon>Bacteroidia</taxon>
        <taxon>Marinilabiliales</taxon>
        <taxon>Marinilabiliaceae</taxon>
        <taxon>Carboxylicivirga</taxon>
    </lineage>
</organism>
<feature type="domain" description="CheW-like" evidence="1">
    <location>
        <begin position="6"/>
        <end position="153"/>
    </location>
</feature>
<dbReference type="Gene3D" id="2.30.30.40">
    <property type="entry name" value="SH3 Domains"/>
    <property type="match status" value="1"/>
</dbReference>
<proteinExistence type="predicted"/>
<dbReference type="EMBL" id="JAENRR010000084">
    <property type="protein sequence ID" value="MBK3519677.1"/>
    <property type="molecule type" value="Genomic_DNA"/>
</dbReference>